<evidence type="ECO:0000256" key="4">
    <source>
        <dbReference type="ARBA" id="ARBA00022692"/>
    </source>
</evidence>
<dbReference type="GO" id="GO:0005886">
    <property type="term" value="C:plasma membrane"/>
    <property type="evidence" value="ECO:0007669"/>
    <property type="project" value="UniProtKB-SubCell"/>
</dbReference>
<reference evidence="9" key="1">
    <citation type="submission" date="2020-10" db="EMBL/GenBank/DDBJ databases">
        <authorList>
            <person name="Gilroy R."/>
        </authorList>
    </citation>
    <scope>NUCLEOTIDE SEQUENCE</scope>
    <source>
        <strain evidence="9">ChiSjej2B20-13462</strain>
    </source>
</reference>
<evidence type="ECO:0000256" key="3">
    <source>
        <dbReference type="ARBA" id="ARBA00022475"/>
    </source>
</evidence>
<dbReference type="InterPro" id="IPR035906">
    <property type="entry name" value="MetI-like_sf"/>
</dbReference>
<dbReference type="Gene3D" id="1.10.3720.10">
    <property type="entry name" value="MetI-like"/>
    <property type="match status" value="1"/>
</dbReference>
<dbReference type="CDD" id="cd06261">
    <property type="entry name" value="TM_PBP2"/>
    <property type="match status" value="1"/>
</dbReference>
<dbReference type="PANTHER" id="PTHR30193:SF44">
    <property type="entry name" value="LACTOSE TRANSPORT SYSTEM PERMEASE PROTEIN LACF"/>
    <property type="match status" value="1"/>
</dbReference>
<dbReference type="InterPro" id="IPR051393">
    <property type="entry name" value="ABC_transporter_permease"/>
</dbReference>
<keyword evidence="5 7" id="KW-1133">Transmembrane helix</keyword>
<evidence type="ECO:0000256" key="6">
    <source>
        <dbReference type="ARBA" id="ARBA00023136"/>
    </source>
</evidence>
<evidence type="ECO:0000313" key="9">
    <source>
        <dbReference type="EMBL" id="HIQ69251.1"/>
    </source>
</evidence>
<gene>
    <name evidence="9" type="ORF">IAA67_02825</name>
</gene>
<evidence type="ECO:0000256" key="1">
    <source>
        <dbReference type="ARBA" id="ARBA00004651"/>
    </source>
</evidence>
<feature type="transmembrane region" description="Helical" evidence="7">
    <location>
        <begin position="273"/>
        <end position="298"/>
    </location>
</feature>
<feature type="transmembrane region" description="Helical" evidence="7">
    <location>
        <begin position="218"/>
        <end position="236"/>
    </location>
</feature>
<evidence type="ECO:0000259" key="8">
    <source>
        <dbReference type="PROSITE" id="PS50928"/>
    </source>
</evidence>
<name>A0A9D0Z4U0_9FIRM</name>
<dbReference type="Proteomes" id="UP000886874">
    <property type="component" value="Unassembled WGS sequence"/>
</dbReference>
<dbReference type="GO" id="GO:0055085">
    <property type="term" value="P:transmembrane transport"/>
    <property type="evidence" value="ECO:0007669"/>
    <property type="project" value="InterPro"/>
</dbReference>
<organism evidence="9 10">
    <name type="scientific">Candidatus Avoscillospira stercorigallinarum</name>
    <dbReference type="NCBI Taxonomy" id="2840708"/>
    <lineage>
        <taxon>Bacteria</taxon>
        <taxon>Bacillati</taxon>
        <taxon>Bacillota</taxon>
        <taxon>Clostridia</taxon>
        <taxon>Eubacteriales</taxon>
        <taxon>Oscillospiraceae</taxon>
        <taxon>Oscillospiraceae incertae sedis</taxon>
        <taxon>Candidatus Avoscillospira</taxon>
    </lineage>
</organism>
<accession>A0A9D0Z4U0</accession>
<comment type="subcellular location">
    <subcellularLocation>
        <location evidence="1 7">Cell membrane</location>
        <topology evidence="1 7">Multi-pass membrane protein</topology>
    </subcellularLocation>
</comment>
<feature type="transmembrane region" description="Helical" evidence="7">
    <location>
        <begin position="122"/>
        <end position="143"/>
    </location>
</feature>
<keyword evidence="6 7" id="KW-0472">Membrane</keyword>
<comment type="caution">
    <text evidence="9">The sequence shown here is derived from an EMBL/GenBank/DDBJ whole genome shotgun (WGS) entry which is preliminary data.</text>
</comment>
<sequence length="308" mass="34688">MRVKAKKKGSWKQTLPLLLIAAPGIIYLIINNYIPMAGLFVAFKKYNFMKGLFGSDWCGLENFKFLFATKDAWIMTRNTILYNVVFIVVGTVFAIAIAIMLCELGKRIRVKFFQAAFLMPNLLSWVVIGFIAFAFLSAETGFINKTILKALGHEPVTWYMEEGAWPFILVLVNLWKNAGYQSIVYMASISGIDKSMYEASVLDGATKMQQIFRITLPNLKPTIITLTLMSIGRMFYSDFGLFYQVPQNSGALFNVTQTIDTYVYRGLMESNNIGMSAAAGFYQSVVGFILVLVANWIVRKLDSDNALF</sequence>
<keyword evidence="3" id="KW-1003">Cell membrane</keyword>
<dbReference type="AlphaFoldDB" id="A0A9D0Z4U0"/>
<dbReference type="PROSITE" id="PS50928">
    <property type="entry name" value="ABC_TM1"/>
    <property type="match status" value="1"/>
</dbReference>
<feature type="transmembrane region" description="Helical" evidence="7">
    <location>
        <begin position="80"/>
        <end position="101"/>
    </location>
</feature>
<dbReference type="SUPFAM" id="SSF161098">
    <property type="entry name" value="MetI-like"/>
    <property type="match status" value="1"/>
</dbReference>
<feature type="domain" description="ABC transmembrane type-1" evidence="8">
    <location>
        <begin position="76"/>
        <end position="294"/>
    </location>
</feature>
<evidence type="ECO:0000256" key="2">
    <source>
        <dbReference type="ARBA" id="ARBA00022448"/>
    </source>
</evidence>
<keyword evidence="2 7" id="KW-0813">Transport</keyword>
<dbReference type="EMBL" id="DVFN01000043">
    <property type="protein sequence ID" value="HIQ69251.1"/>
    <property type="molecule type" value="Genomic_DNA"/>
</dbReference>
<evidence type="ECO:0000256" key="7">
    <source>
        <dbReference type="RuleBase" id="RU363032"/>
    </source>
</evidence>
<proteinExistence type="inferred from homology"/>
<dbReference type="PANTHER" id="PTHR30193">
    <property type="entry name" value="ABC TRANSPORTER PERMEASE PROTEIN"/>
    <property type="match status" value="1"/>
</dbReference>
<dbReference type="InterPro" id="IPR000515">
    <property type="entry name" value="MetI-like"/>
</dbReference>
<feature type="transmembrane region" description="Helical" evidence="7">
    <location>
        <begin position="20"/>
        <end position="43"/>
    </location>
</feature>
<reference evidence="9" key="2">
    <citation type="journal article" date="2021" name="PeerJ">
        <title>Extensive microbial diversity within the chicken gut microbiome revealed by metagenomics and culture.</title>
        <authorList>
            <person name="Gilroy R."/>
            <person name="Ravi A."/>
            <person name="Getino M."/>
            <person name="Pursley I."/>
            <person name="Horton D.L."/>
            <person name="Alikhan N.F."/>
            <person name="Baker D."/>
            <person name="Gharbi K."/>
            <person name="Hall N."/>
            <person name="Watson M."/>
            <person name="Adriaenssens E.M."/>
            <person name="Foster-Nyarko E."/>
            <person name="Jarju S."/>
            <person name="Secka A."/>
            <person name="Antonio M."/>
            <person name="Oren A."/>
            <person name="Chaudhuri R.R."/>
            <person name="La Ragione R."/>
            <person name="Hildebrand F."/>
            <person name="Pallen M.J."/>
        </authorList>
    </citation>
    <scope>NUCLEOTIDE SEQUENCE</scope>
    <source>
        <strain evidence="9">ChiSjej2B20-13462</strain>
    </source>
</reference>
<comment type="similarity">
    <text evidence="7">Belongs to the binding-protein-dependent transport system permease family.</text>
</comment>
<dbReference type="Pfam" id="PF00528">
    <property type="entry name" value="BPD_transp_1"/>
    <property type="match status" value="1"/>
</dbReference>
<keyword evidence="4 7" id="KW-0812">Transmembrane</keyword>
<evidence type="ECO:0000313" key="10">
    <source>
        <dbReference type="Proteomes" id="UP000886874"/>
    </source>
</evidence>
<evidence type="ECO:0000256" key="5">
    <source>
        <dbReference type="ARBA" id="ARBA00022989"/>
    </source>
</evidence>
<protein>
    <submittedName>
        <fullName evidence="9">Sugar ABC transporter permease</fullName>
    </submittedName>
</protein>